<keyword evidence="1" id="KW-1133">Transmembrane helix</keyword>
<evidence type="ECO:0000256" key="1">
    <source>
        <dbReference type="SAM" id="Phobius"/>
    </source>
</evidence>
<protein>
    <submittedName>
        <fullName evidence="2">Uncharacterized protein</fullName>
    </submittedName>
</protein>
<dbReference type="Proteomes" id="UP000634805">
    <property type="component" value="Unassembled WGS sequence"/>
</dbReference>
<organism evidence="2 3">
    <name type="scientific">Candidatus Argoarchaeum ethanivorans</name>
    <dbReference type="NCBI Taxonomy" id="2608793"/>
    <lineage>
        <taxon>Archaea</taxon>
        <taxon>Methanobacteriati</taxon>
        <taxon>Methanobacteriota</taxon>
        <taxon>Stenosarchaea group</taxon>
        <taxon>Methanomicrobia</taxon>
        <taxon>Methanosarcinales</taxon>
        <taxon>Methanosarcinales incertae sedis</taxon>
        <taxon>GOM Arc I cluster</taxon>
        <taxon>Candidatus Argoarchaeum</taxon>
    </lineage>
</organism>
<evidence type="ECO:0000313" key="2">
    <source>
        <dbReference type="EMBL" id="CAD6493003.1"/>
    </source>
</evidence>
<dbReference type="EMBL" id="CAJHIS010000008">
    <property type="protein sequence ID" value="CAD6493003.1"/>
    <property type="molecule type" value="Genomic_DNA"/>
</dbReference>
<name>A0A811TBL0_9EURY</name>
<dbReference type="AlphaFoldDB" id="A0A811TBL0"/>
<feature type="transmembrane region" description="Helical" evidence="1">
    <location>
        <begin position="54"/>
        <end position="77"/>
    </location>
</feature>
<proteinExistence type="predicted"/>
<sequence>MSAEKRIFGEGFSSGILAGIAIKTGISVDEGIIMTMIMKAFCEATEGMQSSFNCWGFVVIISLLALLASGVAIFEAVTNADDWRVGAMIYGAGFIVGVLLIVIFA</sequence>
<evidence type="ECO:0000313" key="3">
    <source>
        <dbReference type="Proteomes" id="UP000634805"/>
    </source>
</evidence>
<reference evidence="2" key="1">
    <citation type="submission" date="2020-10" db="EMBL/GenBank/DDBJ databases">
        <authorList>
            <person name="Hahn C.J."/>
            <person name="Laso-Perez R."/>
            <person name="Vulcano F."/>
            <person name="Vaziourakis K.-M."/>
            <person name="Stokke R."/>
            <person name="Steen I.H."/>
            <person name="Teske A."/>
            <person name="Boetius A."/>
            <person name="Liebeke M."/>
            <person name="Amann R."/>
            <person name="Knittel K."/>
        </authorList>
    </citation>
    <scope>NUCLEOTIDE SEQUENCE</scope>
    <source>
        <strain evidence="2">Gfbio:e3339647-f889-4370-9287-4fb5cb688e4c:AG392D22_GoMArc1</strain>
    </source>
</reference>
<gene>
    <name evidence="2" type="ORF">EMLJLAPB_00417</name>
</gene>
<feature type="transmembrane region" description="Helical" evidence="1">
    <location>
        <begin position="83"/>
        <end position="104"/>
    </location>
</feature>
<keyword evidence="1" id="KW-0812">Transmembrane</keyword>
<keyword evidence="1" id="KW-0472">Membrane</keyword>
<comment type="caution">
    <text evidence="2">The sequence shown here is derived from an EMBL/GenBank/DDBJ whole genome shotgun (WGS) entry which is preliminary data.</text>
</comment>
<accession>A0A811TBL0</accession>